<dbReference type="InterPro" id="IPR011051">
    <property type="entry name" value="RmlC_Cupin_sf"/>
</dbReference>
<dbReference type="InterPro" id="IPR014710">
    <property type="entry name" value="RmlC-like_jellyroll"/>
</dbReference>
<dbReference type="Gene3D" id="2.60.120.10">
    <property type="entry name" value="Jelly Rolls"/>
    <property type="match status" value="1"/>
</dbReference>
<proteinExistence type="predicted"/>
<feature type="region of interest" description="Disordered" evidence="1">
    <location>
        <begin position="90"/>
        <end position="110"/>
    </location>
</feature>
<sequence length="139" mass="15081">MPQQTFWHVHVVDGESRQTRRALAGFETESMGGDADPQNNLHMDGARHVIVAVMPAGMEGEWHENPAPQWIVPLSGRWWVETMDGTRVEMGPGEISFGGDQGTTDGRGHRSGVVGAADCHLLIVQFDTVPQAVRDAAPA</sequence>
<dbReference type="CDD" id="cd07009">
    <property type="entry name" value="cupin_BLL0285-like"/>
    <property type="match status" value="1"/>
</dbReference>
<evidence type="ECO:0000256" key="1">
    <source>
        <dbReference type="SAM" id="MobiDB-lite"/>
    </source>
</evidence>
<protein>
    <submittedName>
        <fullName evidence="2">Cupin domain-containing protein</fullName>
    </submittedName>
</protein>
<dbReference type="RefSeq" id="WP_279964253.1">
    <property type="nucleotide sequence ID" value="NZ_CP122537.1"/>
</dbReference>
<gene>
    <name evidence="2" type="ORF">P8627_11535</name>
</gene>
<dbReference type="EMBL" id="CP122537">
    <property type="protein sequence ID" value="WGH77670.1"/>
    <property type="molecule type" value="Genomic_DNA"/>
</dbReference>
<reference evidence="2 3" key="1">
    <citation type="submission" date="2023-04" db="EMBL/GenBank/DDBJ databases">
        <title>Jannaschia ovalis sp. nov., a marine bacterium isolated from sea tidal flat.</title>
        <authorList>
            <person name="Kwon D.Y."/>
            <person name="Kim J.-J."/>
        </authorList>
    </citation>
    <scope>NUCLEOTIDE SEQUENCE [LARGE SCALE GENOMIC DNA]</scope>
    <source>
        <strain evidence="2 3">GRR-S6-38</strain>
    </source>
</reference>
<organism evidence="2 3">
    <name type="scientific">Jannaschia ovalis</name>
    <dbReference type="NCBI Taxonomy" id="3038773"/>
    <lineage>
        <taxon>Bacteria</taxon>
        <taxon>Pseudomonadati</taxon>
        <taxon>Pseudomonadota</taxon>
        <taxon>Alphaproteobacteria</taxon>
        <taxon>Rhodobacterales</taxon>
        <taxon>Roseobacteraceae</taxon>
        <taxon>Jannaschia</taxon>
    </lineage>
</organism>
<accession>A0ABY8LBL3</accession>
<evidence type="ECO:0000313" key="2">
    <source>
        <dbReference type="EMBL" id="WGH77670.1"/>
    </source>
</evidence>
<dbReference type="Proteomes" id="UP001243420">
    <property type="component" value="Chromosome"/>
</dbReference>
<evidence type="ECO:0000313" key="3">
    <source>
        <dbReference type="Proteomes" id="UP001243420"/>
    </source>
</evidence>
<keyword evidence="3" id="KW-1185">Reference proteome</keyword>
<dbReference type="SUPFAM" id="SSF51182">
    <property type="entry name" value="RmlC-like cupins"/>
    <property type="match status" value="1"/>
</dbReference>
<name>A0ABY8LBL3_9RHOB</name>